<dbReference type="CDD" id="cd09917">
    <property type="entry name" value="F-box_SF"/>
    <property type="match status" value="1"/>
</dbReference>
<dbReference type="Pfam" id="PF12937">
    <property type="entry name" value="F-box-like"/>
    <property type="match status" value="1"/>
</dbReference>
<dbReference type="EMBL" id="ML977650">
    <property type="protein sequence ID" value="KAF1994839.1"/>
    <property type="molecule type" value="Genomic_DNA"/>
</dbReference>
<evidence type="ECO:0000259" key="1">
    <source>
        <dbReference type="PROSITE" id="PS50181"/>
    </source>
</evidence>
<dbReference type="AlphaFoldDB" id="A0A6A5W1P6"/>
<dbReference type="InterPro" id="IPR036047">
    <property type="entry name" value="F-box-like_dom_sf"/>
</dbReference>
<feature type="domain" description="F-box" evidence="1">
    <location>
        <begin position="12"/>
        <end position="59"/>
    </location>
</feature>
<reference evidence="2" key="1">
    <citation type="journal article" date="2020" name="Stud. Mycol.">
        <title>101 Dothideomycetes genomes: a test case for predicting lifestyles and emergence of pathogens.</title>
        <authorList>
            <person name="Haridas S."/>
            <person name="Albert R."/>
            <person name="Binder M."/>
            <person name="Bloem J."/>
            <person name="Labutti K."/>
            <person name="Salamov A."/>
            <person name="Andreopoulos B."/>
            <person name="Baker S."/>
            <person name="Barry K."/>
            <person name="Bills G."/>
            <person name="Bluhm B."/>
            <person name="Cannon C."/>
            <person name="Castanera R."/>
            <person name="Culley D."/>
            <person name="Daum C."/>
            <person name="Ezra D."/>
            <person name="Gonzalez J."/>
            <person name="Henrissat B."/>
            <person name="Kuo A."/>
            <person name="Liang C."/>
            <person name="Lipzen A."/>
            <person name="Lutzoni F."/>
            <person name="Magnuson J."/>
            <person name="Mondo S."/>
            <person name="Nolan M."/>
            <person name="Ohm R."/>
            <person name="Pangilinan J."/>
            <person name="Park H.-J."/>
            <person name="Ramirez L."/>
            <person name="Alfaro M."/>
            <person name="Sun H."/>
            <person name="Tritt A."/>
            <person name="Yoshinaga Y."/>
            <person name="Zwiers L.-H."/>
            <person name="Turgeon B."/>
            <person name="Goodwin S."/>
            <person name="Spatafora J."/>
            <person name="Crous P."/>
            <person name="Grigoriev I."/>
        </authorList>
    </citation>
    <scope>NUCLEOTIDE SEQUENCE</scope>
    <source>
        <strain evidence="2">CBS 123094</strain>
    </source>
</reference>
<feature type="non-terminal residue" evidence="2">
    <location>
        <position position="465"/>
    </location>
</feature>
<organism evidence="2 3">
    <name type="scientific">Amniculicola lignicola CBS 123094</name>
    <dbReference type="NCBI Taxonomy" id="1392246"/>
    <lineage>
        <taxon>Eukaryota</taxon>
        <taxon>Fungi</taxon>
        <taxon>Dikarya</taxon>
        <taxon>Ascomycota</taxon>
        <taxon>Pezizomycotina</taxon>
        <taxon>Dothideomycetes</taxon>
        <taxon>Pleosporomycetidae</taxon>
        <taxon>Pleosporales</taxon>
        <taxon>Amniculicolaceae</taxon>
        <taxon>Amniculicola</taxon>
    </lineage>
</organism>
<name>A0A6A5W1P6_9PLEO</name>
<dbReference type="Proteomes" id="UP000799779">
    <property type="component" value="Unassembled WGS sequence"/>
</dbReference>
<dbReference type="SUPFAM" id="SSF52047">
    <property type="entry name" value="RNI-like"/>
    <property type="match status" value="1"/>
</dbReference>
<keyword evidence="3" id="KW-1185">Reference proteome</keyword>
<dbReference type="OrthoDB" id="2522477at2759"/>
<evidence type="ECO:0000313" key="3">
    <source>
        <dbReference type="Proteomes" id="UP000799779"/>
    </source>
</evidence>
<dbReference type="SUPFAM" id="SSF81383">
    <property type="entry name" value="F-box domain"/>
    <property type="match status" value="1"/>
</dbReference>
<sequence>MAVSGSDGAATPFSLLALPTELVLQVVAHLSDDRHALCRLAQTCRTLQPLCEEHIYTVIELLSTDNLHDILHAFAQRPARVATVHTLKVLYKFTDELGATVQERHEFNMQVRKMKALRDLHIESPYDNGKWDVGGVEWVNGDMVDFRQALEAASLHHGGVFNENVGLAKLEKFILHSHGTETDYWDLNGYHCLFRHPFLRSLHISCVNLTECLDELDPYLSATPLSTLVFDECEISPESLLKILRTPKDIRRLTLGENVHYIRNSRNVQPRLSRNPEATLKALSTVSRSLEYLRHFDPMSMRVHDPQTIPGLDLKPPGMRHFDSLTVIECDLWSFLYRGIIKNSRLAPPNLSTIRVHAYEYQITFFEELPDTECYAALPSLKEVEFIQPMKTVSAFVMASLVCYDDEVRARHTRCFVLWQKGIRVRIYAELQKVPGRGYMPPYLHGEHVPRKICLYDSFDVGFLR</sequence>
<accession>A0A6A5W1P6</accession>
<proteinExistence type="predicted"/>
<dbReference type="PROSITE" id="PS50181">
    <property type="entry name" value="FBOX"/>
    <property type="match status" value="1"/>
</dbReference>
<evidence type="ECO:0000313" key="2">
    <source>
        <dbReference type="EMBL" id="KAF1994839.1"/>
    </source>
</evidence>
<dbReference type="InterPro" id="IPR001810">
    <property type="entry name" value="F-box_dom"/>
</dbReference>
<gene>
    <name evidence="2" type="ORF">P154DRAFT_501142</name>
</gene>
<protein>
    <recommendedName>
        <fullName evidence="1">F-box domain-containing protein</fullName>
    </recommendedName>
</protein>